<evidence type="ECO:0000313" key="3">
    <source>
        <dbReference type="Proteomes" id="UP001160148"/>
    </source>
</evidence>
<dbReference type="EMBL" id="CARXXK010000002">
    <property type="protein sequence ID" value="CAI6356311.1"/>
    <property type="molecule type" value="Genomic_DNA"/>
</dbReference>
<dbReference type="InterPro" id="IPR003323">
    <property type="entry name" value="OTU_dom"/>
</dbReference>
<dbReference type="AlphaFoldDB" id="A0AAV0WKG7"/>
<dbReference type="Proteomes" id="UP001160148">
    <property type="component" value="Unassembled WGS sequence"/>
</dbReference>
<dbReference type="PANTHER" id="PTHR12419:SF7">
    <property type="entry name" value="OTU DOMAIN-CONTAINING PROTEIN 3"/>
    <property type="match status" value="1"/>
</dbReference>
<name>A0AAV0WKG7_9HEMI</name>
<dbReference type="GO" id="GO:0016579">
    <property type="term" value="P:protein deubiquitination"/>
    <property type="evidence" value="ECO:0007669"/>
    <property type="project" value="TreeGrafter"/>
</dbReference>
<dbReference type="PANTHER" id="PTHR12419">
    <property type="entry name" value="OTU DOMAIN CONTAINING PROTEIN"/>
    <property type="match status" value="1"/>
</dbReference>
<accession>A0AAV0WKG7</accession>
<organism evidence="2 3">
    <name type="scientific">Macrosiphum euphorbiae</name>
    <name type="common">potato aphid</name>
    <dbReference type="NCBI Taxonomy" id="13131"/>
    <lineage>
        <taxon>Eukaryota</taxon>
        <taxon>Metazoa</taxon>
        <taxon>Ecdysozoa</taxon>
        <taxon>Arthropoda</taxon>
        <taxon>Hexapoda</taxon>
        <taxon>Insecta</taxon>
        <taxon>Pterygota</taxon>
        <taxon>Neoptera</taxon>
        <taxon>Paraneoptera</taxon>
        <taxon>Hemiptera</taxon>
        <taxon>Sternorrhyncha</taxon>
        <taxon>Aphidomorpha</taxon>
        <taxon>Aphidoidea</taxon>
        <taxon>Aphididae</taxon>
        <taxon>Macrosiphini</taxon>
        <taxon>Macrosiphum</taxon>
    </lineage>
</organism>
<evidence type="ECO:0000259" key="1">
    <source>
        <dbReference type="Pfam" id="PF02338"/>
    </source>
</evidence>
<reference evidence="2 3" key="1">
    <citation type="submission" date="2023-01" db="EMBL/GenBank/DDBJ databases">
        <authorList>
            <person name="Whitehead M."/>
        </authorList>
    </citation>
    <scope>NUCLEOTIDE SEQUENCE [LARGE SCALE GENOMIC DNA]</scope>
</reference>
<dbReference type="InterPro" id="IPR050704">
    <property type="entry name" value="Peptidase_C85-like"/>
</dbReference>
<feature type="domain" description="OTU" evidence="1">
    <location>
        <begin position="35"/>
        <end position="108"/>
    </location>
</feature>
<gene>
    <name evidence="2" type="ORF">MEUPH1_LOCUS12058</name>
</gene>
<comment type="caution">
    <text evidence="2">The sequence shown here is derived from an EMBL/GenBank/DDBJ whole genome shotgun (WGS) entry which is preliminary data.</text>
</comment>
<sequence length="118" mass="13500">MQCRYFNLTIKHFHRLSSSVPKVLNNPSTTIDIIGDGNCFYRALSWWVTGDEDSHTIIKKELKKLVRNDDKVIQFIGGQTQMEDYLINNPIGRNAIWATEVELFAAALLMLDQSPCII</sequence>
<dbReference type="InterPro" id="IPR038765">
    <property type="entry name" value="Papain-like_cys_pep_sf"/>
</dbReference>
<proteinExistence type="predicted"/>
<dbReference type="Gene3D" id="3.90.70.80">
    <property type="match status" value="1"/>
</dbReference>
<dbReference type="Pfam" id="PF02338">
    <property type="entry name" value="OTU"/>
    <property type="match status" value="1"/>
</dbReference>
<protein>
    <recommendedName>
        <fullName evidence="1">OTU domain-containing protein</fullName>
    </recommendedName>
</protein>
<keyword evidence="3" id="KW-1185">Reference proteome</keyword>
<evidence type="ECO:0000313" key="2">
    <source>
        <dbReference type="EMBL" id="CAI6356311.1"/>
    </source>
</evidence>
<dbReference type="SUPFAM" id="SSF54001">
    <property type="entry name" value="Cysteine proteinases"/>
    <property type="match status" value="1"/>
</dbReference>
<dbReference type="GO" id="GO:0004843">
    <property type="term" value="F:cysteine-type deubiquitinase activity"/>
    <property type="evidence" value="ECO:0007669"/>
    <property type="project" value="TreeGrafter"/>
</dbReference>